<dbReference type="EMBL" id="JAKWBL010000004">
    <property type="protein sequence ID" value="MCH5599701.1"/>
    <property type="molecule type" value="Genomic_DNA"/>
</dbReference>
<evidence type="ECO:0000313" key="2">
    <source>
        <dbReference type="Proteomes" id="UP001202248"/>
    </source>
</evidence>
<protein>
    <submittedName>
        <fullName evidence="1">Glycosyltransferase family 4 protein</fullName>
    </submittedName>
</protein>
<evidence type="ECO:0000313" key="1">
    <source>
        <dbReference type="EMBL" id="MCH5599701.1"/>
    </source>
</evidence>
<dbReference type="RefSeq" id="WP_240831734.1">
    <property type="nucleotide sequence ID" value="NZ_JAKWBL010000004.1"/>
</dbReference>
<organism evidence="1 2">
    <name type="scientific">Niabella ginsengisoli</name>
    <dbReference type="NCBI Taxonomy" id="522298"/>
    <lineage>
        <taxon>Bacteria</taxon>
        <taxon>Pseudomonadati</taxon>
        <taxon>Bacteroidota</taxon>
        <taxon>Chitinophagia</taxon>
        <taxon>Chitinophagales</taxon>
        <taxon>Chitinophagaceae</taxon>
        <taxon>Niabella</taxon>
    </lineage>
</organism>
<dbReference type="Pfam" id="PF13692">
    <property type="entry name" value="Glyco_trans_1_4"/>
    <property type="match status" value="1"/>
</dbReference>
<dbReference type="SUPFAM" id="SSF53756">
    <property type="entry name" value="UDP-Glycosyltransferase/glycogen phosphorylase"/>
    <property type="match status" value="1"/>
</dbReference>
<sequence length="244" mass="27193">MNDDNGLYASYVVNTARFTEISLMNQYDRILILNRNDQARLSEYIPIKKLQVMPTSVPESLIPNCKPTASAEKLVFMGSQEHHPNMDGVQWFSEEMLDQAVRQSGLELYVTGKWKDIFRHQHPRINFTGFVDNIGDVLQGGILIAPIRLGGGGIRIKILQAMACGVPVIATSLITNGMEGIVHGENIFIADTVEEFIAAITTLATNNNIYTTVSKNGMVLIEKYYGDKAAIKIKEKIFEELLSE</sequence>
<comment type="caution">
    <text evidence="1">The sequence shown here is derived from an EMBL/GenBank/DDBJ whole genome shotgun (WGS) entry which is preliminary data.</text>
</comment>
<accession>A0ABS9SMT3</accession>
<dbReference type="Gene3D" id="3.40.50.2000">
    <property type="entry name" value="Glycogen Phosphorylase B"/>
    <property type="match status" value="1"/>
</dbReference>
<gene>
    <name evidence="1" type="ORF">MKP09_18180</name>
</gene>
<proteinExistence type="predicted"/>
<reference evidence="1 2" key="1">
    <citation type="submission" date="2022-02" db="EMBL/GenBank/DDBJ databases">
        <authorList>
            <person name="Min J."/>
        </authorList>
    </citation>
    <scope>NUCLEOTIDE SEQUENCE [LARGE SCALE GENOMIC DNA]</scope>
    <source>
        <strain evidence="1 2">GR10-1</strain>
    </source>
</reference>
<dbReference type="Proteomes" id="UP001202248">
    <property type="component" value="Unassembled WGS sequence"/>
</dbReference>
<name>A0ABS9SMT3_9BACT</name>
<keyword evidence="2" id="KW-1185">Reference proteome</keyword>